<name>A0ABV7Z043_9BACT</name>
<dbReference type="Pfam" id="PF01408">
    <property type="entry name" value="GFO_IDH_MocA"/>
    <property type="match status" value="1"/>
</dbReference>
<dbReference type="Gene3D" id="3.30.360.10">
    <property type="entry name" value="Dihydrodipicolinate Reductase, domain 2"/>
    <property type="match status" value="1"/>
</dbReference>
<evidence type="ECO:0000313" key="3">
    <source>
        <dbReference type="EMBL" id="MFC3811793.1"/>
    </source>
</evidence>
<dbReference type="EMBL" id="JBHRYQ010000001">
    <property type="protein sequence ID" value="MFC3811793.1"/>
    <property type="molecule type" value="Genomic_DNA"/>
</dbReference>
<dbReference type="InterPro" id="IPR036291">
    <property type="entry name" value="NAD(P)-bd_dom_sf"/>
</dbReference>
<comment type="caution">
    <text evidence="3">The sequence shown here is derived from an EMBL/GenBank/DDBJ whole genome shotgun (WGS) entry which is preliminary data.</text>
</comment>
<organism evidence="3 4">
    <name type="scientific">Lacihabitans lacunae</name>
    <dbReference type="NCBI Taxonomy" id="1028214"/>
    <lineage>
        <taxon>Bacteria</taxon>
        <taxon>Pseudomonadati</taxon>
        <taxon>Bacteroidota</taxon>
        <taxon>Cytophagia</taxon>
        <taxon>Cytophagales</taxon>
        <taxon>Leadbetterellaceae</taxon>
        <taxon>Lacihabitans</taxon>
    </lineage>
</organism>
<dbReference type="InterPro" id="IPR000683">
    <property type="entry name" value="Gfo/Idh/MocA-like_OxRdtase_N"/>
</dbReference>
<evidence type="ECO:0000259" key="1">
    <source>
        <dbReference type="Pfam" id="PF01408"/>
    </source>
</evidence>
<proteinExistence type="predicted"/>
<feature type="domain" description="Gfo/Idh/MocA-like oxidoreductase bacterial type C-terminal" evidence="2">
    <location>
        <begin position="378"/>
        <end position="450"/>
    </location>
</feature>
<evidence type="ECO:0000259" key="2">
    <source>
        <dbReference type="Pfam" id="PF19051"/>
    </source>
</evidence>
<accession>A0ABV7Z043</accession>
<sequence length="458" mass="50863">MKRRSFLNNTIKGAAMMAIPTIVPSSVFGKNAPSNKLNIGQIGVGRIARDHDLPGTWQHEAARIMAVCDLDRNRLEDGKKLVDGYYAKKTGNAKYMDTRMYDDYREMLLNKDIDAVIISTPDHWHSQPAIEAALAGKDVYLQKPTSLTIAEGRLLADIVKQKGTILQVGTQQRSSPQFRIAAELVRNGRIGRLHTVRIGLPGDPAGPEAPEMPIPKGLNYDMWLGSTPYVPYTEIGVHPAKGYDRPGWLRREQFGAGMITGWGQHHFDSAAWGMDTEYTGPISVESVAEFPRSGLWDVHGDFMVKAEYANGINMYTSGGYTNGIRYEGTEGWIFVSRGNYVASSSDPVSAAKSAKALDASDPKILTSVIGENEIHLYKSDEQHGNWLDCIKSRKQPISPAEIGHRACSVCLVSHIAMKLPRKLYWDPAVERFKNDDEANSMLSRFQRSPYGTHNIKLK</sequence>
<dbReference type="Proteomes" id="UP001595616">
    <property type="component" value="Unassembled WGS sequence"/>
</dbReference>
<dbReference type="InterPro" id="IPR043906">
    <property type="entry name" value="Gfo/Idh/MocA_OxRdtase_bact_C"/>
</dbReference>
<reference evidence="4" key="1">
    <citation type="journal article" date="2019" name="Int. J. Syst. Evol. Microbiol.">
        <title>The Global Catalogue of Microorganisms (GCM) 10K type strain sequencing project: providing services to taxonomists for standard genome sequencing and annotation.</title>
        <authorList>
            <consortium name="The Broad Institute Genomics Platform"/>
            <consortium name="The Broad Institute Genome Sequencing Center for Infectious Disease"/>
            <person name="Wu L."/>
            <person name="Ma J."/>
        </authorList>
    </citation>
    <scope>NUCLEOTIDE SEQUENCE [LARGE SCALE GENOMIC DNA]</scope>
    <source>
        <strain evidence="4">CECT 7956</strain>
    </source>
</reference>
<dbReference type="Gene3D" id="3.40.50.720">
    <property type="entry name" value="NAD(P)-binding Rossmann-like Domain"/>
    <property type="match status" value="1"/>
</dbReference>
<dbReference type="SUPFAM" id="SSF55347">
    <property type="entry name" value="Glyceraldehyde-3-phosphate dehydrogenase-like, C-terminal domain"/>
    <property type="match status" value="1"/>
</dbReference>
<dbReference type="Pfam" id="PF19051">
    <property type="entry name" value="GFO_IDH_MocA_C2"/>
    <property type="match status" value="2"/>
</dbReference>
<dbReference type="InterPro" id="IPR050463">
    <property type="entry name" value="Gfo/Idh/MocA_oxidrdct_glycsds"/>
</dbReference>
<gene>
    <name evidence="3" type="ORF">ACFOOI_14105</name>
</gene>
<dbReference type="RefSeq" id="WP_379838638.1">
    <property type="nucleotide sequence ID" value="NZ_JBHRYQ010000001.1"/>
</dbReference>
<protein>
    <submittedName>
        <fullName evidence="3">Gfo/Idh/MocA family protein</fullName>
    </submittedName>
</protein>
<dbReference type="SUPFAM" id="SSF51735">
    <property type="entry name" value="NAD(P)-binding Rossmann-fold domains"/>
    <property type="match status" value="1"/>
</dbReference>
<dbReference type="PANTHER" id="PTHR43818:SF5">
    <property type="entry name" value="OXIDOREDUCTASE FAMILY PROTEIN"/>
    <property type="match status" value="1"/>
</dbReference>
<feature type="domain" description="Gfo/Idh/MocA-like oxidoreductase N-terminal" evidence="1">
    <location>
        <begin position="38"/>
        <end position="169"/>
    </location>
</feature>
<feature type="domain" description="Gfo/Idh/MocA-like oxidoreductase bacterial type C-terminal" evidence="2">
    <location>
        <begin position="210"/>
        <end position="334"/>
    </location>
</feature>
<keyword evidence="4" id="KW-1185">Reference proteome</keyword>
<evidence type="ECO:0000313" key="4">
    <source>
        <dbReference type="Proteomes" id="UP001595616"/>
    </source>
</evidence>
<dbReference type="PANTHER" id="PTHR43818">
    <property type="entry name" value="BCDNA.GH03377"/>
    <property type="match status" value="1"/>
</dbReference>